<keyword evidence="2" id="KW-0805">Transcription regulation</keyword>
<dbReference type="Gene3D" id="4.10.280.10">
    <property type="entry name" value="Helix-loop-helix DNA-binding domain"/>
    <property type="match status" value="1"/>
</dbReference>
<dbReference type="SMART" id="SM00353">
    <property type="entry name" value="HLH"/>
    <property type="match status" value="1"/>
</dbReference>
<evidence type="ECO:0000256" key="3">
    <source>
        <dbReference type="ARBA" id="ARBA00023125"/>
    </source>
</evidence>
<name>A0AAU9SGI5_THLAR</name>
<evidence type="ECO:0000256" key="4">
    <source>
        <dbReference type="ARBA" id="ARBA00023163"/>
    </source>
</evidence>
<evidence type="ECO:0000313" key="8">
    <source>
        <dbReference type="EMBL" id="CAH2063157.1"/>
    </source>
</evidence>
<feature type="compositionally biased region" description="Basic residues" evidence="6">
    <location>
        <begin position="138"/>
        <end position="147"/>
    </location>
</feature>
<dbReference type="GO" id="GO:0000981">
    <property type="term" value="F:DNA-binding transcription factor activity, RNA polymerase II-specific"/>
    <property type="evidence" value="ECO:0007669"/>
    <property type="project" value="TreeGrafter"/>
</dbReference>
<dbReference type="GO" id="GO:0046983">
    <property type="term" value="F:protein dimerization activity"/>
    <property type="evidence" value="ECO:0007669"/>
    <property type="project" value="InterPro"/>
</dbReference>
<dbReference type="SUPFAM" id="SSF47459">
    <property type="entry name" value="HLH, helix-loop-helix DNA-binding domain"/>
    <property type="match status" value="1"/>
</dbReference>
<dbReference type="AlphaFoldDB" id="A0AAU9SGI5"/>
<dbReference type="EMBL" id="OU466861">
    <property type="protein sequence ID" value="CAH2063157.1"/>
    <property type="molecule type" value="Genomic_DNA"/>
</dbReference>
<accession>A0AAU9SGI5</accession>
<dbReference type="PROSITE" id="PS50888">
    <property type="entry name" value="BHLH"/>
    <property type="match status" value="1"/>
</dbReference>
<reference evidence="8 9" key="1">
    <citation type="submission" date="2022-03" db="EMBL/GenBank/DDBJ databases">
        <authorList>
            <person name="Nunn A."/>
            <person name="Chopra R."/>
            <person name="Nunn A."/>
            <person name="Contreras Garrido A."/>
        </authorList>
    </citation>
    <scope>NUCLEOTIDE SEQUENCE [LARGE SCALE GENOMIC DNA]</scope>
</reference>
<feature type="non-terminal residue" evidence="8">
    <location>
        <position position="355"/>
    </location>
</feature>
<keyword evidence="4" id="KW-0804">Transcription</keyword>
<dbReference type="GO" id="GO:0005634">
    <property type="term" value="C:nucleus"/>
    <property type="evidence" value="ECO:0007669"/>
    <property type="project" value="UniProtKB-SubCell"/>
</dbReference>
<proteinExistence type="predicted"/>
<gene>
    <name evidence="8" type="ORF">TAV2_LOCUS16582</name>
</gene>
<feature type="compositionally biased region" description="Polar residues" evidence="6">
    <location>
        <begin position="124"/>
        <end position="136"/>
    </location>
</feature>
<dbReference type="PANTHER" id="PTHR11969">
    <property type="entry name" value="MAX DIMERIZATION, MAD"/>
    <property type="match status" value="1"/>
</dbReference>
<dbReference type="InterPro" id="IPR011598">
    <property type="entry name" value="bHLH_dom"/>
</dbReference>
<feature type="domain" description="BHLH" evidence="7">
    <location>
        <begin position="174"/>
        <end position="225"/>
    </location>
</feature>
<evidence type="ECO:0000256" key="5">
    <source>
        <dbReference type="ARBA" id="ARBA00023242"/>
    </source>
</evidence>
<evidence type="ECO:0000256" key="6">
    <source>
        <dbReference type="SAM" id="MobiDB-lite"/>
    </source>
</evidence>
<protein>
    <recommendedName>
        <fullName evidence="7">BHLH domain-containing protein</fullName>
    </recommendedName>
</protein>
<dbReference type="PANTHER" id="PTHR11969:SF57">
    <property type="entry name" value="TRANSCRIPTION FACTOR BHLH67"/>
    <property type="match status" value="1"/>
</dbReference>
<organism evidence="8 9">
    <name type="scientific">Thlaspi arvense</name>
    <name type="common">Field penny-cress</name>
    <dbReference type="NCBI Taxonomy" id="13288"/>
    <lineage>
        <taxon>Eukaryota</taxon>
        <taxon>Viridiplantae</taxon>
        <taxon>Streptophyta</taxon>
        <taxon>Embryophyta</taxon>
        <taxon>Tracheophyta</taxon>
        <taxon>Spermatophyta</taxon>
        <taxon>Magnoliopsida</taxon>
        <taxon>eudicotyledons</taxon>
        <taxon>Gunneridae</taxon>
        <taxon>Pentapetalae</taxon>
        <taxon>rosids</taxon>
        <taxon>malvids</taxon>
        <taxon>Brassicales</taxon>
        <taxon>Brassicaceae</taxon>
        <taxon>Thlaspideae</taxon>
        <taxon>Thlaspi</taxon>
    </lineage>
</organism>
<evidence type="ECO:0000313" key="9">
    <source>
        <dbReference type="Proteomes" id="UP000836841"/>
    </source>
</evidence>
<feature type="region of interest" description="Disordered" evidence="6">
    <location>
        <begin position="124"/>
        <end position="173"/>
    </location>
</feature>
<dbReference type="Proteomes" id="UP000836841">
    <property type="component" value="Chromosome 5"/>
</dbReference>
<evidence type="ECO:0000256" key="2">
    <source>
        <dbReference type="ARBA" id="ARBA00023015"/>
    </source>
</evidence>
<dbReference type="Pfam" id="PF00010">
    <property type="entry name" value="HLH"/>
    <property type="match status" value="1"/>
</dbReference>
<dbReference type="InterPro" id="IPR036638">
    <property type="entry name" value="HLH_DNA-bd_sf"/>
</dbReference>
<keyword evidence="3" id="KW-0238">DNA-binding</keyword>
<evidence type="ECO:0000256" key="1">
    <source>
        <dbReference type="ARBA" id="ARBA00004123"/>
    </source>
</evidence>
<keyword evidence="5" id="KW-0539">Nucleus</keyword>
<comment type="subcellular location">
    <subcellularLocation>
        <location evidence="1">Nucleus</location>
    </subcellularLocation>
</comment>
<dbReference type="GO" id="GO:0000978">
    <property type="term" value="F:RNA polymerase II cis-regulatory region sequence-specific DNA binding"/>
    <property type="evidence" value="ECO:0007669"/>
    <property type="project" value="TreeGrafter"/>
</dbReference>
<keyword evidence="9" id="KW-1185">Reference proteome</keyword>
<evidence type="ECO:0000259" key="7">
    <source>
        <dbReference type="PROSITE" id="PS50888"/>
    </source>
</evidence>
<sequence length="355" mass="40607">FLDRKADARSLEVEGFAEAQSFVFKEEEESLQDTVPFLQMLQSEEDHSPFLSIKEPNFLTLLSLQTLKEPWELESYLSHEVPQFHSPVQSETNRFYHNPASASIAMEGANQALSSQELPFSQANMTIPSSSSSPRTANPRRKRKTSHLPHPEMAQDKRRRRKTKPTKNIEDIENQRINHIAVERNRRRQMNQHINSLRSLLPPSYIQRGDQASIVGGAINYVKVLEQTIQSLESQKRMQQSSVDVTYDQHLSGISSSDLWTTQEDQTCIPKVETTVIQNHASLKVQCRKKQGQLLKGITSLEKLRLTVLHLNIAASSHLSVSYSFNLKMEDDCELESADEITKAAYQIFDIRRFD</sequence>